<sequence length="94" mass="10495">MRQRAFVEHSSISDAAARHPEMKTAFDAVAACEERRERGADRSPITTAFCISTVRDRAVALQKPDTVEAFDELTREIDSKVKAIEAPLPLRIIL</sequence>
<dbReference type="AlphaFoldDB" id="A0AAC9FTI4"/>
<dbReference type="RefSeq" id="WP_152905858.1">
    <property type="nucleotide sequence ID" value="NZ_CP012605.1"/>
</dbReference>
<evidence type="ECO:0000313" key="2">
    <source>
        <dbReference type="Proteomes" id="UP000077927"/>
    </source>
</evidence>
<dbReference type="KEGG" id="rin:ACS15_3699"/>
<protein>
    <submittedName>
        <fullName evidence="1">Uncharacterized protein</fullName>
    </submittedName>
</protein>
<name>A0AAC9FTI4_9RALS</name>
<reference evidence="1 2" key="1">
    <citation type="submission" date="2015-09" db="EMBL/GenBank/DDBJ databases">
        <authorList>
            <person name="Xu Y."/>
            <person name="Nagy A."/>
            <person name="Liu N.T."/>
            <person name="Nou X."/>
        </authorList>
    </citation>
    <scope>NUCLEOTIDE SEQUENCE [LARGE SCALE GENOMIC DNA]</scope>
    <source>
        <strain evidence="1 2">FC1138</strain>
    </source>
</reference>
<dbReference type="Proteomes" id="UP000077927">
    <property type="component" value="Chromosome 1"/>
</dbReference>
<organism evidence="1 2">
    <name type="scientific">Ralstonia insidiosa</name>
    <dbReference type="NCBI Taxonomy" id="190721"/>
    <lineage>
        <taxon>Bacteria</taxon>
        <taxon>Pseudomonadati</taxon>
        <taxon>Pseudomonadota</taxon>
        <taxon>Betaproteobacteria</taxon>
        <taxon>Burkholderiales</taxon>
        <taxon>Burkholderiaceae</taxon>
        <taxon>Ralstonia</taxon>
    </lineage>
</organism>
<accession>A0AAC9FTI4</accession>
<proteinExistence type="predicted"/>
<gene>
    <name evidence="1" type="ORF">ACS15_3699</name>
</gene>
<evidence type="ECO:0000313" key="1">
    <source>
        <dbReference type="EMBL" id="ANH74870.1"/>
    </source>
</evidence>
<dbReference type="EMBL" id="CP012605">
    <property type="protein sequence ID" value="ANH74870.1"/>
    <property type="molecule type" value="Genomic_DNA"/>
</dbReference>